<proteinExistence type="predicted"/>
<dbReference type="Proteomes" id="UP000429595">
    <property type="component" value="Unassembled WGS sequence"/>
</dbReference>
<dbReference type="Gene3D" id="3.40.30.10">
    <property type="entry name" value="Glutaredoxin"/>
    <property type="match status" value="1"/>
</dbReference>
<dbReference type="Pfam" id="PF05768">
    <property type="entry name" value="Glrx-like"/>
    <property type="match status" value="1"/>
</dbReference>
<gene>
    <name evidence="1" type="ORF">F9802_18495</name>
</gene>
<protein>
    <submittedName>
        <fullName evidence="1">Glutaredoxin family protein</fullName>
    </submittedName>
</protein>
<dbReference type="SUPFAM" id="SSF52833">
    <property type="entry name" value="Thioredoxin-like"/>
    <property type="match status" value="1"/>
</dbReference>
<evidence type="ECO:0000313" key="2">
    <source>
        <dbReference type="Proteomes" id="UP000429595"/>
    </source>
</evidence>
<evidence type="ECO:0000313" key="1">
    <source>
        <dbReference type="EMBL" id="KAB7704187.1"/>
    </source>
</evidence>
<dbReference type="RefSeq" id="WP_152154584.1">
    <property type="nucleotide sequence ID" value="NZ_WEIO01000017.1"/>
</dbReference>
<dbReference type="AlphaFoldDB" id="A0A6I1FFT6"/>
<accession>A0A6I1FFT6</accession>
<sequence length="78" mass="8925">MKEVYFYTRAQCPLCVEAKTVLGLVQEDVPFQLHEINIDESDELTEKYGLMIPVIECNGEVIQFGNVDYPTVKLKLES</sequence>
<comment type="caution">
    <text evidence="1">The sequence shown here is derived from an EMBL/GenBank/DDBJ whole genome shotgun (WGS) entry which is preliminary data.</text>
</comment>
<organism evidence="1 2">
    <name type="scientific">Bacillus aerolatus</name>
    <dbReference type="NCBI Taxonomy" id="2653354"/>
    <lineage>
        <taxon>Bacteria</taxon>
        <taxon>Bacillati</taxon>
        <taxon>Bacillota</taxon>
        <taxon>Bacilli</taxon>
        <taxon>Bacillales</taxon>
        <taxon>Bacillaceae</taxon>
        <taxon>Bacillus</taxon>
    </lineage>
</organism>
<name>A0A6I1FFT6_9BACI</name>
<dbReference type="InterPro" id="IPR008554">
    <property type="entry name" value="Glutaredoxin-like"/>
</dbReference>
<keyword evidence="2" id="KW-1185">Reference proteome</keyword>
<dbReference type="InterPro" id="IPR036249">
    <property type="entry name" value="Thioredoxin-like_sf"/>
</dbReference>
<dbReference type="EMBL" id="WEIO01000017">
    <property type="protein sequence ID" value="KAB7704187.1"/>
    <property type="molecule type" value="Genomic_DNA"/>
</dbReference>
<reference evidence="1 2" key="1">
    <citation type="submission" date="2019-10" db="EMBL/GenBank/DDBJ databases">
        <title>Bacillus aerolatum sp. nov., isolated from bioaerosol of sport playgrounds.</title>
        <authorList>
            <person name="Chen P."/>
            <person name="Zhang G."/>
        </authorList>
    </citation>
    <scope>NUCLEOTIDE SEQUENCE [LARGE SCALE GENOMIC DNA]</scope>
    <source>
        <strain evidence="1 2">CX253</strain>
    </source>
</reference>